<dbReference type="AlphaFoldDB" id="A0A2S8FQL0"/>
<gene>
    <name evidence="2" type="ORF">C5Y83_13205</name>
</gene>
<dbReference type="OrthoDB" id="290549at2"/>
<dbReference type="Proteomes" id="UP000238322">
    <property type="component" value="Unassembled WGS sequence"/>
</dbReference>
<keyword evidence="1" id="KW-0812">Transmembrane</keyword>
<comment type="caution">
    <text evidence="2">The sequence shown here is derived from an EMBL/GenBank/DDBJ whole genome shotgun (WGS) entry which is preliminary data.</text>
</comment>
<dbReference type="RefSeq" id="WP_105330202.1">
    <property type="nucleotide sequence ID" value="NZ_PUHY01000010.1"/>
</dbReference>
<evidence type="ECO:0000256" key="1">
    <source>
        <dbReference type="SAM" id="Phobius"/>
    </source>
</evidence>
<sequence>MDANENQSAVQEGRRFPLRFLLWTLFVLAILLSLVISNLITSWHLRKSQETIAMKNAEIDSHLAEIEQYKDQLGILRVGDETKTHLIAIEMHQDLVWCWRLFVPEGEKYDIRSVVGDIPENDYPVAHQYTTLSSGETRLTVSIFRDAAGEWKEKIEMAQGRDKSSMTIHLDEEKMSWYGKPGSTRTSEFSPNYGQKTEVPSERIELIRIRKWPRFEPGVTPDQSKPTDGFVLWLEPVNKLESVNRPDARAN</sequence>
<proteinExistence type="predicted"/>
<keyword evidence="1" id="KW-0472">Membrane</keyword>
<evidence type="ECO:0000313" key="3">
    <source>
        <dbReference type="Proteomes" id="UP000238322"/>
    </source>
</evidence>
<accession>A0A2S8FQL0</accession>
<reference evidence="2 3" key="1">
    <citation type="submission" date="2018-02" db="EMBL/GenBank/DDBJ databases">
        <title>Comparative genomes isolates from brazilian mangrove.</title>
        <authorList>
            <person name="Araujo J.E."/>
            <person name="Taketani R.G."/>
            <person name="Silva M.C.P."/>
            <person name="Loureco M.V."/>
            <person name="Andreote F.D."/>
        </authorList>
    </citation>
    <scope>NUCLEOTIDE SEQUENCE [LARGE SCALE GENOMIC DNA]</scope>
    <source>
        <strain evidence="2 3">Hex-1 MGV</strain>
    </source>
</reference>
<name>A0A2S8FQL0_9BACT</name>
<protein>
    <submittedName>
        <fullName evidence="2">Uncharacterized protein</fullName>
    </submittedName>
</protein>
<feature type="transmembrane region" description="Helical" evidence="1">
    <location>
        <begin position="20"/>
        <end position="40"/>
    </location>
</feature>
<organism evidence="2 3">
    <name type="scientific">Blastopirellula marina</name>
    <dbReference type="NCBI Taxonomy" id="124"/>
    <lineage>
        <taxon>Bacteria</taxon>
        <taxon>Pseudomonadati</taxon>
        <taxon>Planctomycetota</taxon>
        <taxon>Planctomycetia</taxon>
        <taxon>Pirellulales</taxon>
        <taxon>Pirellulaceae</taxon>
        <taxon>Blastopirellula</taxon>
    </lineage>
</organism>
<dbReference type="EMBL" id="PUHY01000010">
    <property type="protein sequence ID" value="PQO34471.1"/>
    <property type="molecule type" value="Genomic_DNA"/>
</dbReference>
<keyword evidence="1" id="KW-1133">Transmembrane helix</keyword>
<evidence type="ECO:0000313" key="2">
    <source>
        <dbReference type="EMBL" id="PQO34471.1"/>
    </source>
</evidence>